<protein>
    <submittedName>
        <fullName evidence="1">Uncharacterized protein</fullName>
    </submittedName>
</protein>
<reference evidence="2" key="1">
    <citation type="submission" date="2017-05" db="EMBL/GenBank/DDBJ databases">
        <title>Dechlorination kinetics govern the competition between two new strains of the genus Sulfurospirillum.</title>
        <authorList>
            <person name="Buttet G.F."/>
            <person name="Murray A.M."/>
            <person name="Goris T."/>
            <person name="Burion M."/>
            <person name="Lin B."/>
            <person name="Rolle M."/>
            <person name="Maillard J."/>
        </authorList>
    </citation>
    <scope>NUCLEOTIDE SEQUENCE [LARGE SCALE GENOMIC DNA]</scope>
    <source>
        <strain evidence="2">SL2-1</strain>
    </source>
</reference>
<proteinExistence type="predicted"/>
<evidence type="ECO:0000313" key="1">
    <source>
        <dbReference type="EMBL" id="ARU47229.1"/>
    </source>
</evidence>
<dbReference type="KEGG" id="suls:Sdiek1_0041"/>
<dbReference type="RefSeq" id="WP_087437357.1">
    <property type="nucleotide sequence ID" value="NZ_CP021416.1"/>
</dbReference>
<evidence type="ECO:0000313" key="2">
    <source>
        <dbReference type="Proteomes" id="UP000196005"/>
    </source>
</evidence>
<dbReference type="Proteomes" id="UP000196005">
    <property type="component" value="Chromosome"/>
</dbReference>
<dbReference type="OrthoDB" id="9154068at2"/>
<sequence length="133" mass="14749">MKQWVAMLICLGFFSGCSTIGLNFNFWSQKAPETPAPVASEIKSTLPTQVLLYDLDITDRPYASLGEVSVTLTKLNPWGEEPTKEQVEAKLKEEAAKKGADALIYVRYTKLGASWNRVSGIEGKAQAVKFTRY</sequence>
<name>A0A1Y0HGL1_9BACT</name>
<gene>
    <name evidence="1" type="ORF">Sdiek1_0041</name>
</gene>
<organism evidence="1 2">
    <name type="scientific">Sulfurospirillum diekertiae</name>
    <dbReference type="NCBI Taxonomy" id="1854492"/>
    <lineage>
        <taxon>Bacteria</taxon>
        <taxon>Pseudomonadati</taxon>
        <taxon>Campylobacterota</taxon>
        <taxon>Epsilonproteobacteria</taxon>
        <taxon>Campylobacterales</taxon>
        <taxon>Sulfurospirillaceae</taxon>
        <taxon>Sulfurospirillum</taxon>
    </lineage>
</organism>
<accession>A0A1Y0HGL1</accession>
<dbReference type="PROSITE" id="PS51257">
    <property type="entry name" value="PROKAR_LIPOPROTEIN"/>
    <property type="match status" value="1"/>
</dbReference>
<dbReference type="AlphaFoldDB" id="A0A1Y0HGL1"/>
<dbReference type="EMBL" id="CP021416">
    <property type="protein sequence ID" value="ARU47229.1"/>
    <property type="molecule type" value="Genomic_DNA"/>
</dbReference>
<dbReference type="Gene3D" id="3.30.110.70">
    <property type="entry name" value="Hypothetical protein apc22750. Chain B"/>
    <property type="match status" value="1"/>
</dbReference>
<keyword evidence="2" id="KW-1185">Reference proteome</keyword>